<organism evidence="1 2">
    <name type="scientific">Candidatus Devosia phytovorans</name>
    <dbReference type="NCBI Taxonomy" id="3121372"/>
    <lineage>
        <taxon>Bacteria</taxon>
        <taxon>Pseudomonadati</taxon>
        <taxon>Pseudomonadota</taxon>
        <taxon>Alphaproteobacteria</taxon>
        <taxon>Hyphomicrobiales</taxon>
        <taxon>Devosiaceae</taxon>
        <taxon>Devosia</taxon>
    </lineage>
</organism>
<dbReference type="EMBL" id="CP119312">
    <property type="protein sequence ID" value="WEK03363.1"/>
    <property type="molecule type" value="Genomic_DNA"/>
</dbReference>
<evidence type="ECO:0000313" key="1">
    <source>
        <dbReference type="EMBL" id="WEK03363.1"/>
    </source>
</evidence>
<dbReference type="AlphaFoldDB" id="A0AAJ5VTT0"/>
<sequence>MSCWHLVRIRTWTGVSILAEIPDPVEALSFGKAEVRRLIAAGSGWDILAVEVVDLQGTLVLGEETEGFCDLTFAADRAVQH</sequence>
<dbReference type="Proteomes" id="UP001217476">
    <property type="component" value="Chromosome"/>
</dbReference>
<evidence type="ECO:0000313" key="2">
    <source>
        <dbReference type="Proteomes" id="UP001217476"/>
    </source>
</evidence>
<gene>
    <name evidence="1" type="ORF">P0Y65_14320</name>
</gene>
<reference evidence="1" key="1">
    <citation type="submission" date="2023-03" db="EMBL/GenBank/DDBJ databases">
        <title>Andean soil-derived lignocellulolytic bacterial consortium as a source of novel taxa and putative plastic-active enzymes.</title>
        <authorList>
            <person name="Diaz-Garcia L."/>
            <person name="Chuvochina M."/>
            <person name="Feuerriegel G."/>
            <person name="Bunk B."/>
            <person name="Sproer C."/>
            <person name="Streit W.R."/>
            <person name="Rodriguez L.M."/>
            <person name="Overmann J."/>
            <person name="Jimenez D.J."/>
        </authorList>
    </citation>
    <scope>NUCLEOTIDE SEQUENCE</scope>
    <source>
        <strain evidence="1">MAG 4196</strain>
    </source>
</reference>
<proteinExistence type="predicted"/>
<protein>
    <submittedName>
        <fullName evidence="1">Uncharacterized protein</fullName>
    </submittedName>
</protein>
<accession>A0AAJ5VTT0</accession>
<name>A0AAJ5VTT0_9HYPH</name>